<evidence type="ECO:0000313" key="4">
    <source>
        <dbReference type="Proteomes" id="UP000198742"/>
    </source>
</evidence>
<proteinExistence type="predicted"/>
<evidence type="ECO:0000313" key="3">
    <source>
        <dbReference type="EMBL" id="SEB75833.1"/>
    </source>
</evidence>
<dbReference type="AlphaFoldDB" id="A0A1H4LYP0"/>
<feature type="transmembrane region" description="Helical" evidence="2">
    <location>
        <begin position="111"/>
        <end position="135"/>
    </location>
</feature>
<keyword evidence="4" id="KW-1185">Reference proteome</keyword>
<feature type="transmembrane region" description="Helical" evidence="2">
    <location>
        <begin position="168"/>
        <end position="190"/>
    </location>
</feature>
<dbReference type="EMBL" id="FNRT01000002">
    <property type="protein sequence ID" value="SEB75833.1"/>
    <property type="molecule type" value="Genomic_DNA"/>
</dbReference>
<dbReference type="RefSeq" id="WP_090968129.1">
    <property type="nucleotide sequence ID" value="NZ_FNRT01000002.1"/>
</dbReference>
<feature type="region of interest" description="Disordered" evidence="1">
    <location>
        <begin position="217"/>
        <end position="289"/>
    </location>
</feature>
<name>A0A1H4LYP0_9ACTN</name>
<dbReference type="STRING" id="402596.SAMN04489844_0999"/>
<keyword evidence="2" id="KW-0472">Membrane</keyword>
<feature type="region of interest" description="Disordered" evidence="1">
    <location>
        <begin position="1"/>
        <end position="54"/>
    </location>
</feature>
<feature type="compositionally biased region" description="Low complexity" evidence="1">
    <location>
        <begin position="217"/>
        <end position="237"/>
    </location>
</feature>
<protein>
    <submittedName>
        <fullName evidence="3">Uncharacterized protein</fullName>
    </submittedName>
</protein>
<accession>A0A1H4LYP0</accession>
<keyword evidence="2" id="KW-0812">Transmembrane</keyword>
<evidence type="ECO:0000256" key="2">
    <source>
        <dbReference type="SAM" id="Phobius"/>
    </source>
</evidence>
<feature type="compositionally biased region" description="Low complexity" evidence="1">
    <location>
        <begin position="26"/>
        <end position="46"/>
    </location>
</feature>
<feature type="transmembrane region" description="Helical" evidence="2">
    <location>
        <begin position="61"/>
        <end position="87"/>
    </location>
</feature>
<organism evidence="3 4">
    <name type="scientific">Nocardioides exalbidus</name>
    <dbReference type="NCBI Taxonomy" id="402596"/>
    <lineage>
        <taxon>Bacteria</taxon>
        <taxon>Bacillati</taxon>
        <taxon>Actinomycetota</taxon>
        <taxon>Actinomycetes</taxon>
        <taxon>Propionibacteriales</taxon>
        <taxon>Nocardioidaceae</taxon>
        <taxon>Nocardioides</taxon>
    </lineage>
</organism>
<sequence>MSSDDPGPTHSPYGQPDPYGQPPQGSPYGAQPSGQPYGYGQQPAYGNQSPEPGRRPGTVTAAAWIAIAFSGITGAFFVLAVFGLLLARTDVIAEMQRQPDFRDLDVDLDQAYGAVVAVVGGFALWCLIAIVLAVFVLRRSNVARILLVISSGVAAALSLLAITSGVSIVWLAASVATIVLLFVGNAGSWFKGVPAGSGAYGGYQAYGSSAYGSGEYPQSGQQQYGQQPYGAQPTQPYLPSGEQPSTGEQPSSGSGYEPYGQQPANPYGQQPPAGEPGGSDYPPKDYPGR</sequence>
<gene>
    <name evidence="3" type="ORF">SAMN04489844_0999</name>
</gene>
<keyword evidence="2" id="KW-1133">Transmembrane helix</keyword>
<dbReference type="Proteomes" id="UP000198742">
    <property type="component" value="Unassembled WGS sequence"/>
</dbReference>
<feature type="transmembrane region" description="Helical" evidence="2">
    <location>
        <begin position="142"/>
        <end position="162"/>
    </location>
</feature>
<reference evidence="4" key="1">
    <citation type="submission" date="2016-10" db="EMBL/GenBank/DDBJ databases">
        <authorList>
            <person name="Varghese N."/>
            <person name="Submissions S."/>
        </authorList>
    </citation>
    <scope>NUCLEOTIDE SEQUENCE [LARGE SCALE GENOMIC DNA]</scope>
    <source>
        <strain evidence="4">DSM 22017</strain>
    </source>
</reference>
<dbReference type="OrthoDB" id="3787926at2"/>
<evidence type="ECO:0000256" key="1">
    <source>
        <dbReference type="SAM" id="MobiDB-lite"/>
    </source>
</evidence>
<feature type="compositionally biased region" description="Polar residues" evidence="1">
    <location>
        <begin position="242"/>
        <end position="254"/>
    </location>
</feature>